<feature type="domain" description="N-acetyltransferase" evidence="1">
    <location>
        <begin position="73"/>
        <end position="222"/>
    </location>
</feature>
<dbReference type="Gene3D" id="3.40.630.30">
    <property type="match status" value="1"/>
</dbReference>
<dbReference type="InterPro" id="IPR016181">
    <property type="entry name" value="Acyl_CoA_acyltransferase"/>
</dbReference>
<accession>A0A6A6W4Q7</accession>
<reference evidence="2" key="1">
    <citation type="journal article" date="2020" name="Stud. Mycol.">
        <title>101 Dothideomycetes genomes: a test case for predicting lifestyles and emergence of pathogens.</title>
        <authorList>
            <person name="Haridas S."/>
            <person name="Albert R."/>
            <person name="Binder M."/>
            <person name="Bloem J."/>
            <person name="Labutti K."/>
            <person name="Salamov A."/>
            <person name="Andreopoulos B."/>
            <person name="Baker S."/>
            <person name="Barry K."/>
            <person name="Bills G."/>
            <person name="Bluhm B."/>
            <person name="Cannon C."/>
            <person name="Castanera R."/>
            <person name="Culley D."/>
            <person name="Daum C."/>
            <person name="Ezra D."/>
            <person name="Gonzalez J."/>
            <person name="Henrissat B."/>
            <person name="Kuo A."/>
            <person name="Liang C."/>
            <person name="Lipzen A."/>
            <person name="Lutzoni F."/>
            <person name="Magnuson J."/>
            <person name="Mondo S."/>
            <person name="Nolan M."/>
            <person name="Ohm R."/>
            <person name="Pangilinan J."/>
            <person name="Park H.-J."/>
            <person name="Ramirez L."/>
            <person name="Alfaro M."/>
            <person name="Sun H."/>
            <person name="Tritt A."/>
            <person name="Yoshinaga Y."/>
            <person name="Zwiers L.-H."/>
            <person name="Turgeon B."/>
            <person name="Goodwin S."/>
            <person name="Spatafora J."/>
            <person name="Crous P."/>
            <person name="Grigoriev I."/>
        </authorList>
    </citation>
    <scope>NUCLEOTIDE SEQUENCE</scope>
    <source>
        <strain evidence="2">CBS 121739</strain>
    </source>
</reference>
<dbReference type="CDD" id="cd04301">
    <property type="entry name" value="NAT_SF"/>
    <property type="match status" value="1"/>
</dbReference>
<dbReference type="Pfam" id="PF00583">
    <property type="entry name" value="Acetyltransf_1"/>
    <property type="match status" value="1"/>
</dbReference>
<proteinExistence type="predicted"/>
<evidence type="ECO:0000313" key="3">
    <source>
        <dbReference type="Proteomes" id="UP000799437"/>
    </source>
</evidence>
<dbReference type="InterPro" id="IPR000182">
    <property type="entry name" value="GNAT_dom"/>
</dbReference>
<dbReference type="EMBL" id="ML996574">
    <property type="protein sequence ID" value="KAF2757159.1"/>
    <property type="molecule type" value="Genomic_DNA"/>
</dbReference>
<keyword evidence="3" id="KW-1185">Reference proteome</keyword>
<dbReference type="SUPFAM" id="SSF55729">
    <property type="entry name" value="Acyl-CoA N-acyltransferases (Nat)"/>
    <property type="match status" value="1"/>
</dbReference>
<organism evidence="2 3">
    <name type="scientific">Pseudovirgaria hyperparasitica</name>
    <dbReference type="NCBI Taxonomy" id="470096"/>
    <lineage>
        <taxon>Eukaryota</taxon>
        <taxon>Fungi</taxon>
        <taxon>Dikarya</taxon>
        <taxon>Ascomycota</taxon>
        <taxon>Pezizomycotina</taxon>
        <taxon>Dothideomycetes</taxon>
        <taxon>Dothideomycetes incertae sedis</taxon>
        <taxon>Acrospermales</taxon>
        <taxon>Acrospermaceae</taxon>
        <taxon>Pseudovirgaria</taxon>
    </lineage>
</organism>
<gene>
    <name evidence="2" type="ORF">EJ05DRAFT_477377</name>
</gene>
<evidence type="ECO:0000259" key="1">
    <source>
        <dbReference type="PROSITE" id="PS51186"/>
    </source>
</evidence>
<dbReference type="Proteomes" id="UP000799437">
    <property type="component" value="Unassembled WGS sequence"/>
</dbReference>
<dbReference type="InterPro" id="IPR052523">
    <property type="entry name" value="Trichothecene_AcTrans"/>
</dbReference>
<dbReference type="RefSeq" id="XP_033599610.1">
    <property type="nucleotide sequence ID" value="XM_033744236.1"/>
</dbReference>
<dbReference type="PANTHER" id="PTHR42791">
    <property type="entry name" value="GNAT FAMILY ACETYLTRANSFERASE"/>
    <property type="match status" value="1"/>
</dbReference>
<dbReference type="PROSITE" id="PS51186">
    <property type="entry name" value="GNAT"/>
    <property type="match status" value="1"/>
</dbReference>
<dbReference type="OrthoDB" id="544277at2759"/>
<dbReference type="GeneID" id="54485290"/>
<dbReference type="GO" id="GO:0016747">
    <property type="term" value="F:acyltransferase activity, transferring groups other than amino-acyl groups"/>
    <property type="evidence" value="ECO:0007669"/>
    <property type="project" value="InterPro"/>
</dbReference>
<dbReference type="PANTHER" id="PTHR42791:SF1">
    <property type="entry name" value="N-ACETYLTRANSFERASE DOMAIN-CONTAINING PROTEIN"/>
    <property type="match status" value="1"/>
</dbReference>
<protein>
    <recommendedName>
        <fullName evidence="1">N-acetyltransferase domain-containing protein</fullName>
    </recommendedName>
</protein>
<sequence>MTTITIEEGGKEFAGPAGRTLSKCFNDDPVIRFIVHTLPEPRRLAYLPKLFDTFAHAGAINGATFYSANSWQSAVILMPPGSSLDGPLTVIRAGFLSVLWHAGLDGAKRMLWEYTPILDAVKARALGKEDYFYVFFVGTLEEHRGKGLAAAQMRRVQTVAREAGKPVWLEATTKKSCMLYRKLGWQVTEEVILGKNVVDTQGFQKDGGEGVKIWGMLWKPKK</sequence>
<dbReference type="AlphaFoldDB" id="A0A6A6W4Q7"/>
<evidence type="ECO:0000313" key="2">
    <source>
        <dbReference type="EMBL" id="KAF2757159.1"/>
    </source>
</evidence>
<name>A0A6A6W4Q7_9PEZI</name>